<reference evidence="2 3" key="1">
    <citation type="submission" date="2017-09" db="EMBL/GenBank/DDBJ databases">
        <title>Depth-based differentiation of microbial function through sediment-hosted aquifers and enrichment of novel symbionts in the deep terrestrial subsurface.</title>
        <authorList>
            <person name="Probst A.J."/>
            <person name="Ladd B."/>
            <person name="Jarett J.K."/>
            <person name="Geller-Mcgrath D.E."/>
            <person name="Sieber C.M."/>
            <person name="Emerson J.B."/>
            <person name="Anantharaman K."/>
            <person name="Thomas B.C."/>
            <person name="Malmstrom R."/>
            <person name="Stieglmeier M."/>
            <person name="Klingl A."/>
            <person name="Woyke T."/>
            <person name="Ryan C.M."/>
            <person name="Banfield J.F."/>
        </authorList>
    </citation>
    <scope>NUCLEOTIDE SEQUENCE [LARGE SCALE GENOMIC DNA]</scope>
    <source>
        <strain evidence="2">CG11_big_fil_rev_8_21_14_0_20_39_9</strain>
    </source>
</reference>
<organism evidence="2 3">
    <name type="scientific">Candidatus Nealsonbacteria bacterium CG11_big_fil_rev_8_21_14_0_20_39_9</name>
    <dbReference type="NCBI Taxonomy" id="1974715"/>
    <lineage>
        <taxon>Bacteria</taxon>
        <taxon>Candidatus Nealsoniibacteriota</taxon>
    </lineage>
</organism>
<protein>
    <recommendedName>
        <fullName evidence="1">Coenzyme F420:L-glutamate ligase-like domain-containing protein</fullName>
    </recommendedName>
</protein>
<dbReference type="AlphaFoldDB" id="A0A2H0MNS8"/>
<dbReference type="PANTHER" id="PTHR47917">
    <property type="match status" value="1"/>
</dbReference>
<evidence type="ECO:0000313" key="3">
    <source>
        <dbReference type="Proteomes" id="UP000229381"/>
    </source>
</evidence>
<name>A0A2H0MNS8_9BACT</name>
<proteinExistence type="predicted"/>
<comment type="caution">
    <text evidence="2">The sequence shown here is derived from an EMBL/GenBank/DDBJ whole genome shotgun (WGS) entry which is preliminary data.</text>
</comment>
<dbReference type="Pfam" id="PF01996">
    <property type="entry name" value="F420_ligase"/>
    <property type="match status" value="1"/>
</dbReference>
<accession>A0A2H0MNS8</accession>
<sequence>MKVFPIKTHKIKPYKQNLFEILDKYLKSLSEGSILVITSKIISICQAKVVKIKKADKKELIKQEAEYFLPAEENKYNITLTIKNNLLIPTAGIDESNGNGYFILWPKDPQKTADEVRQYLCDRFSIKKAGVIITDSKTTPLRWGTTGVAIAHSGFVALNNYIGKPDIFGKKLKVTKANVSDALAVSAVLIMGEGNEQTPLAIIEDVPFVKFQNRNPSKKELQELHINIEDDLYAPLLKSVKWRKGDKQKEK</sequence>
<dbReference type="PANTHER" id="PTHR47917:SF1">
    <property type="entry name" value="COENZYME F420:L-GLUTAMATE LIGASE"/>
    <property type="match status" value="1"/>
</dbReference>
<dbReference type="EMBL" id="PCWI01000044">
    <property type="protein sequence ID" value="PIQ98327.1"/>
    <property type="molecule type" value="Genomic_DNA"/>
</dbReference>
<gene>
    <name evidence="2" type="ORF">COV64_01930</name>
</gene>
<evidence type="ECO:0000313" key="2">
    <source>
        <dbReference type="EMBL" id="PIQ98327.1"/>
    </source>
</evidence>
<dbReference type="SUPFAM" id="SSF144010">
    <property type="entry name" value="CofE-like"/>
    <property type="match status" value="1"/>
</dbReference>
<dbReference type="InterPro" id="IPR002847">
    <property type="entry name" value="F420-0_gamma-glut_ligase-dom"/>
</dbReference>
<feature type="domain" description="Coenzyme F420:L-glutamate ligase-like" evidence="1">
    <location>
        <begin position="6"/>
        <end position="204"/>
    </location>
</feature>
<dbReference type="Gene3D" id="3.30.1330.100">
    <property type="entry name" value="CofE-like"/>
    <property type="match status" value="1"/>
</dbReference>
<dbReference type="Proteomes" id="UP000229381">
    <property type="component" value="Unassembled WGS sequence"/>
</dbReference>
<evidence type="ECO:0000259" key="1">
    <source>
        <dbReference type="Pfam" id="PF01996"/>
    </source>
</evidence>
<dbReference type="GO" id="GO:0052618">
    <property type="term" value="F:coenzyme F420-0:L-glutamate ligase activity"/>
    <property type="evidence" value="ECO:0007669"/>
    <property type="project" value="TreeGrafter"/>
</dbReference>